<protein>
    <submittedName>
        <fullName evidence="2">Uncharacterized protein</fullName>
    </submittedName>
</protein>
<dbReference type="EMBL" id="ML002302">
    <property type="protein sequence ID" value="RKP39054.1"/>
    <property type="molecule type" value="Genomic_DNA"/>
</dbReference>
<reference evidence="3" key="1">
    <citation type="journal article" date="2018" name="Nat. Microbiol.">
        <title>Leveraging single-cell genomics to expand the fungal tree of life.</title>
        <authorList>
            <person name="Ahrendt S.R."/>
            <person name="Quandt C.A."/>
            <person name="Ciobanu D."/>
            <person name="Clum A."/>
            <person name="Salamov A."/>
            <person name="Andreopoulos B."/>
            <person name="Cheng J.F."/>
            <person name="Woyke T."/>
            <person name="Pelin A."/>
            <person name="Henrissat B."/>
            <person name="Reynolds N.K."/>
            <person name="Benny G.L."/>
            <person name="Smith M.E."/>
            <person name="James T.Y."/>
            <person name="Grigoriev I.V."/>
        </authorList>
    </citation>
    <scope>NUCLEOTIDE SEQUENCE [LARGE SCALE GENOMIC DNA]</scope>
    <source>
        <strain evidence="3">RSA 468</strain>
    </source>
</reference>
<sequence>MSPSPCSPSSSRSMASERPRCVSSPSMELSRPLLPPASRSPATNSGQATTTDNEDTSYRTTIADHGKDDDHKKGNSSSSHNYRERPRNRRHRQRTSSPPHESTRRNDYTRSTPLRSQRSRDNRSPSPGRSNRYDTFRPTYPSRSQSRSRGRGRSRSRSVSLARKSNRPRSNRAPLRGPDCYAPERTGLRSQSRKRSKSPALSRSPIRITASAVSGEAPAKATQPRSLVILNRSSDRDRDRDPPANKRSHPRSPSKSDQPGRKRSRT</sequence>
<evidence type="ECO:0000313" key="3">
    <source>
        <dbReference type="Proteomes" id="UP000268162"/>
    </source>
</evidence>
<feature type="region of interest" description="Disordered" evidence="1">
    <location>
        <begin position="1"/>
        <end position="266"/>
    </location>
</feature>
<evidence type="ECO:0000256" key="1">
    <source>
        <dbReference type="SAM" id="MobiDB-lite"/>
    </source>
</evidence>
<dbReference type="AlphaFoldDB" id="A0A4P9ZZ61"/>
<dbReference type="Proteomes" id="UP000268162">
    <property type="component" value="Unassembled WGS sequence"/>
</dbReference>
<evidence type="ECO:0000313" key="2">
    <source>
        <dbReference type="EMBL" id="RKP39054.1"/>
    </source>
</evidence>
<feature type="compositionally biased region" description="Basic residues" evidence="1">
    <location>
        <begin position="146"/>
        <end position="156"/>
    </location>
</feature>
<feature type="non-terminal residue" evidence="2">
    <location>
        <position position="266"/>
    </location>
</feature>
<name>A0A4P9ZZ61_9FUNG</name>
<feature type="compositionally biased region" description="Basic and acidic residues" evidence="1">
    <location>
        <begin position="233"/>
        <end position="244"/>
    </location>
</feature>
<feature type="compositionally biased region" description="Basic and acidic residues" evidence="1">
    <location>
        <begin position="62"/>
        <end position="73"/>
    </location>
</feature>
<gene>
    <name evidence="2" type="ORF">BJ085DRAFT_39585</name>
</gene>
<organism evidence="2 3">
    <name type="scientific">Dimargaris cristalligena</name>
    <dbReference type="NCBI Taxonomy" id="215637"/>
    <lineage>
        <taxon>Eukaryota</taxon>
        <taxon>Fungi</taxon>
        <taxon>Fungi incertae sedis</taxon>
        <taxon>Zoopagomycota</taxon>
        <taxon>Kickxellomycotina</taxon>
        <taxon>Dimargaritomycetes</taxon>
        <taxon>Dimargaritales</taxon>
        <taxon>Dimargaritaceae</taxon>
        <taxon>Dimargaris</taxon>
    </lineage>
</organism>
<accession>A0A4P9ZZ61</accession>
<feature type="compositionally biased region" description="Low complexity" evidence="1">
    <location>
        <begin position="29"/>
        <end position="42"/>
    </location>
</feature>
<keyword evidence="3" id="KW-1185">Reference proteome</keyword>
<feature type="compositionally biased region" description="Low complexity" evidence="1">
    <location>
        <begin position="1"/>
        <end position="14"/>
    </location>
</feature>
<proteinExistence type="predicted"/>